<dbReference type="GO" id="GO:0043190">
    <property type="term" value="C:ATP-binding cassette (ABC) transporter complex"/>
    <property type="evidence" value="ECO:0007669"/>
    <property type="project" value="InterPro"/>
</dbReference>
<dbReference type="Pfam" id="PF00496">
    <property type="entry name" value="SBP_bac_5"/>
    <property type="match status" value="1"/>
</dbReference>
<dbReference type="EMBL" id="QZCG01000001">
    <property type="protein sequence ID" value="RJE89349.1"/>
    <property type="molecule type" value="Genomic_DNA"/>
</dbReference>
<keyword evidence="3" id="KW-0813">Transport</keyword>
<proteinExistence type="inferred from homology"/>
<accession>A0A418T809</accession>
<dbReference type="PANTHER" id="PTHR30290:SF9">
    <property type="entry name" value="OLIGOPEPTIDE-BINDING PROTEIN APPA"/>
    <property type="match status" value="1"/>
</dbReference>
<protein>
    <submittedName>
        <fullName evidence="7">ABC transporter substrate-binding protein</fullName>
    </submittedName>
</protein>
<evidence type="ECO:0000256" key="3">
    <source>
        <dbReference type="ARBA" id="ARBA00022448"/>
    </source>
</evidence>
<dbReference type="PIRSF" id="PIRSF002741">
    <property type="entry name" value="MppA"/>
    <property type="match status" value="1"/>
</dbReference>
<name>A0A418T809_9RHOB</name>
<dbReference type="PANTHER" id="PTHR30290">
    <property type="entry name" value="PERIPLASMIC BINDING COMPONENT OF ABC TRANSPORTER"/>
    <property type="match status" value="1"/>
</dbReference>
<gene>
    <name evidence="7" type="ORF">D3P04_01560</name>
</gene>
<dbReference type="RefSeq" id="WP_119745211.1">
    <property type="nucleotide sequence ID" value="NZ_QZCG01000001.1"/>
</dbReference>
<dbReference type="Gene3D" id="3.90.76.10">
    <property type="entry name" value="Dipeptide-binding Protein, Domain 1"/>
    <property type="match status" value="1"/>
</dbReference>
<feature type="signal peptide" evidence="5">
    <location>
        <begin position="1"/>
        <end position="25"/>
    </location>
</feature>
<organism evidence="7 8">
    <name type="scientific">Paracoccus onubensis</name>
    <dbReference type="NCBI Taxonomy" id="1675788"/>
    <lineage>
        <taxon>Bacteria</taxon>
        <taxon>Pseudomonadati</taxon>
        <taxon>Pseudomonadota</taxon>
        <taxon>Alphaproteobacteria</taxon>
        <taxon>Rhodobacterales</taxon>
        <taxon>Paracoccaceae</taxon>
        <taxon>Paracoccus</taxon>
    </lineage>
</organism>
<dbReference type="OrthoDB" id="9803988at2"/>
<feature type="domain" description="Solute-binding protein family 5" evidence="6">
    <location>
        <begin position="70"/>
        <end position="411"/>
    </location>
</feature>
<dbReference type="GO" id="GO:0015833">
    <property type="term" value="P:peptide transport"/>
    <property type="evidence" value="ECO:0007669"/>
    <property type="project" value="TreeGrafter"/>
</dbReference>
<evidence type="ECO:0000256" key="2">
    <source>
        <dbReference type="ARBA" id="ARBA00005695"/>
    </source>
</evidence>
<sequence length="502" mass="55116">MIPGLNLKALLLASAVALTGLPAAAETLRVAMGFDPLSLDPIATSDNGSIWTQLLIFDTLVRPDKTGEGLEPGLAESWTVSEDGLTLTFNLREAKFSDGTPVTAEDVQFSIERAASEESGWSRFYRPITSFEIVNDRQIVMQLAEPFTPAFNNLALFAAAILPKAQVEEKGDAFFDAPVGAGPFMLKNWARGSRIELVKNPNYWQEGKPYVDDAVLEIVTEPSARVIKLEAGEVDVALDPPLNQLEDLDGKDGISTGQIIPYRADFVQLNTTREPFDDERVRQALNMAIDKDALVQGVLYGAGEPAAAAMPVMAYADPELAPYPYDPAAAKELLAEAGYADGFEAQLLVDSGAATSRNAAITLQAMLQQVGVRVEVQMLEGGTQWETTKSGNYDMSVSYATSDTIDPDQIIGFVGVNPERANAYHTEWKSDRLNELYEEERKTPDGDERGGMFREMVQILHDEAPYIFLYHPASAWAAQDYVKDFEILPTSNFRLEEVKIEK</sequence>
<dbReference type="Gene3D" id="3.10.105.10">
    <property type="entry name" value="Dipeptide-binding Protein, Domain 3"/>
    <property type="match status" value="1"/>
</dbReference>
<dbReference type="CDD" id="cd00995">
    <property type="entry name" value="PBP2_NikA_DppA_OppA_like"/>
    <property type="match status" value="1"/>
</dbReference>
<keyword evidence="4 5" id="KW-0732">Signal</keyword>
<dbReference type="GO" id="GO:1904680">
    <property type="term" value="F:peptide transmembrane transporter activity"/>
    <property type="evidence" value="ECO:0007669"/>
    <property type="project" value="TreeGrafter"/>
</dbReference>
<dbReference type="GO" id="GO:0030288">
    <property type="term" value="C:outer membrane-bounded periplasmic space"/>
    <property type="evidence" value="ECO:0007669"/>
    <property type="project" value="UniProtKB-ARBA"/>
</dbReference>
<evidence type="ECO:0000259" key="6">
    <source>
        <dbReference type="Pfam" id="PF00496"/>
    </source>
</evidence>
<dbReference type="InterPro" id="IPR039424">
    <property type="entry name" value="SBP_5"/>
</dbReference>
<dbReference type="Gene3D" id="3.40.190.10">
    <property type="entry name" value="Periplasmic binding protein-like II"/>
    <property type="match status" value="1"/>
</dbReference>
<comment type="subcellular location">
    <subcellularLocation>
        <location evidence="1">Periplasm</location>
    </subcellularLocation>
</comment>
<evidence type="ECO:0000256" key="1">
    <source>
        <dbReference type="ARBA" id="ARBA00004418"/>
    </source>
</evidence>
<dbReference type="Proteomes" id="UP000284202">
    <property type="component" value="Unassembled WGS sequence"/>
</dbReference>
<comment type="caution">
    <text evidence="7">The sequence shown here is derived from an EMBL/GenBank/DDBJ whole genome shotgun (WGS) entry which is preliminary data.</text>
</comment>
<keyword evidence="8" id="KW-1185">Reference proteome</keyword>
<comment type="similarity">
    <text evidence="2">Belongs to the bacterial solute-binding protein 5 family.</text>
</comment>
<evidence type="ECO:0000256" key="5">
    <source>
        <dbReference type="SAM" id="SignalP"/>
    </source>
</evidence>
<dbReference type="InterPro" id="IPR000914">
    <property type="entry name" value="SBP_5_dom"/>
</dbReference>
<evidence type="ECO:0000313" key="7">
    <source>
        <dbReference type="EMBL" id="RJE89349.1"/>
    </source>
</evidence>
<evidence type="ECO:0000256" key="4">
    <source>
        <dbReference type="ARBA" id="ARBA00022729"/>
    </source>
</evidence>
<reference evidence="8" key="1">
    <citation type="submission" date="2018-09" db="EMBL/GenBank/DDBJ databases">
        <title>Acidovorax cavernicola nov. sp. isolated from Gruta de las Maravillas (Aracena, Spain).</title>
        <authorList>
            <person name="Jurado V."/>
            <person name="Gutierrez-Patricio S."/>
            <person name="Gonzalez-Pimentel J.L."/>
            <person name="Miller A.Z."/>
            <person name="Laiz L."/>
            <person name="Saiz-Jimenez C."/>
        </authorList>
    </citation>
    <scope>NUCLEOTIDE SEQUENCE [LARGE SCALE GENOMIC DNA]</scope>
    <source>
        <strain evidence="8">1011MAR3C25</strain>
    </source>
</reference>
<feature type="chain" id="PRO_5019179560" evidence="5">
    <location>
        <begin position="26"/>
        <end position="502"/>
    </location>
</feature>
<evidence type="ECO:0000313" key="8">
    <source>
        <dbReference type="Proteomes" id="UP000284202"/>
    </source>
</evidence>
<dbReference type="SUPFAM" id="SSF53850">
    <property type="entry name" value="Periplasmic binding protein-like II"/>
    <property type="match status" value="1"/>
</dbReference>
<dbReference type="InterPro" id="IPR030678">
    <property type="entry name" value="Peptide/Ni-bd"/>
</dbReference>
<dbReference type="AlphaFoldDB" id="A0A418T809"/>